<dbReference type="Proteomes" id="UP000033070">
    <property type="component" value="Chromosome"/>
</dbReference>
<organism evidence="1 2">
    <name type="scientific">Ferriphaselus amnicola</name>
    <dbReference type="NCBI Taxonomy" id="1188319"/>
    <lineage>
        <taxon>Bacteria</taxon>
        <taxon>Pseudomonadati</taxon>
        <taxon>Pseudomonadota</taxon>
        <taxon>Betaproteobacteria</taxon>
        <taxon>Nitrosomonadales</taxon>
        <taxon>Gallionellaceae</taxon>
        <taxon>Ferriphaselus</taxon>
    </lineage>
</organism>
<evidence type="ECO:0000313" key="2">
    <source>
        <dbReference type="Proteomes" id="UP000033070"/>
    </source>
</evidence>
<protein>
    <submittedName>
        <fullName evidence="1">Uncharacterized protein</fullName>
    </submittedName>
</protein>
<dbReference type="KEGG" id="fam:OYT1_ch2463"/>
<evidence type="ECO:0000313" key="1">
    <source>
        <dbReference type="EMBL" id="BBE51976.1"/>
    </source>
</evidence>
<gene>
    <name evidence="1" type="ORF">OYT1_ch2463</name>
</gene>
<name>A0A2Z6GEH6_9PROT</name>
<keyword evidence="2" id="KW-1185">Reference proteome</keyword>
<reference evidence="1 2" key="1">
    <citation type="submission" date="2018-06" db="EMBL/GenBank/DDBJ databases">
        <title>OYT1 Genome Sequencing.</title>
        <authorList>
            <person name="Kato S."/>
            <person name="Itoh T."/>
            <person name="Ohkuma M."/>
        </authorList>
    </citation>
    <scope>NUCLEOTIDE SEQUENCE [LARGE SCALE GENOMIC DNA]</scope>
    <source>
        <strain evidence="1 2">OYT1</strain>
    </source>
</reference>
<sequence>MYCKQYSATTSRSSQLPNPWAQNAMDMALPQVAIALRHS</sequence>
<dbReference type="AlphaFoldDB" id="A0A2Z6GEH6"/>
<accession>A0A2Z6GEH6</accession>
<proteinExistence type="predicted"/>
<dbReference type="EMBL" id="AP018738">
    <property type="protein sequence ID" value="BBE51976.1"/>
    <property type="molecule type" value="Genomic_DNA"/>
</dbReference>